<evidence type="ECO:0008006" key="3">
    <source>
        <dbReference type="Google" id="ProtNLM"/>
    </source>
</evidence>
<keyword evidence="2" id="KW-1185">Reference proteome</keyword>
<name>A0A0R0ASN5_9GAMM</name>
<dbReference type="Proteomes" id="UP000050836">
    <property type="component" value="Unassembled WGS sequence"/>
</dbReference>
<gene>
    <name evidence="1" type="ORF">ARC78_00325</name>
</gene>
<dbReference type="Pfam" id="PF11227">
    <property type="entry name" value="DUF3025"/>
    <property type="match status" value="1"/>
</dbReference>
<comment type="caution">
    <text evidence="1">The sequence shown here is derived from an EMBL/GenBank/DDBJ whole genome shotgun (WGS) entry which is preliminary data.</text>
</comment>
<protein>
    <recommendedName>
        <fullName evidence="3">Transmembrane protein</fullName>
    </recommendedName>
</protein>
<proteinExistence type="predicted"/>
<sequence length="277" mass="30660">MTGSVTAPSAGNGRRRFIAPPRGEVAPACFTHPLFADFGACRDWMTAPAWPAIAALNARMPPSGKRFVEQDGALLADGLHYETRIAQGYIATRPQNWHDLFNAMVWVRHPAIKHALNLQQCRHIAQMGPGERNRAQQALTQFDETGVIVRVRDSRLLDAWDKHEWPRLFHTHAAQWRNGDIAVAAVIGHALMEQMLVPRRLLVGKCVVVQGGEDLACVARVAAAIADGAVLATPAELRPLPLAGIPCWHPRQDPDFYAQADYFRPLRDGRAYPPALR</sequence>
<reference evidence="1 2" key="1">
    <citation type="submission" date="2015-10" db="EMBL/GenBank/DDBJ databases">
        <title>Genome sequencing and analysis of members of genus Stenotrophomonas.</title>
        <authorList>
            <person name="Patil P.P."/>
            <person name="Midha S."/>
            <person name="Patil P.B."/>
        </authorList>
    </citation>
    <scope>NUCLEOTIDE SEQUENCE [LARGE SCALE GENOMIC DNA]</scope>
    <source>
        <strain evidence="1 2">JCM 9942</strain>
    </source>
</reference>
<organism evidence="1 2">
    <name type="scientific">Stenotrophomonas pictorum JCM 9942</name>
    <dbReference type="NCBI Taxonomy" id="1236960"/>
    <lineage>
        <taxon>Bacteria</taxon>
        <taxon>Pseudomonadati</taxon>
        <taxon>Pseudomonadota</taxon>
        <taxon>Gammaproteobacteria</taxon>
        <taxon>Lysobacterales</taxon>
        <taxon>Lysobacteraceae</taxon>
        <taxon>Stenotrophomonas</taxon>
    </lineage>
</organism>
<evidence type="ECO:0000313" key="2">
    <source>
        <dbReference type="Proteomes" id="UP000050836"/>
    </source>
</evidence>
<dbReference type="AlphaFoldDB" id="A0A0R0ASN5"/>
<dbReference type="RefSeq" id="WP_054659000.1">
    <property type="nucleotide sequence ID" value="NZ_BAZI01000130.1"/>
</dbReference>
<evidence type="ECO:0000313" key="1">
    <source>
        <dbReference type="EMBL" id="KRG45442.1"/>
    </source>
</evidence>
<dbReference type="InterPro" id="IPR021390">
    <property type="entry name" value="DUF3025"/>
</dbReference>
<accession>A0A0R0ASN5</accession>
<dbReference type="EMBL" id="LLXS01000001">
    <property type="protein sequence ID" value="KRG45442.1"/>
    <property type="molecule type" value="Genomic_DNA"/>
</dbReference>
<dbReference type="OrthoDB" id="5292474at2"/>